<reference evidence="4 5" key="1">
    <citation type="submission" date="2019-12" db="EMBL/GenBank/DDBJ databases">
        <authorList>
            <person name="Sun J.-Q."/>
        </authorList>
    </citation>
    <scope>NUCLEOTIDE SEQUENCE [LARGE SCALE GENOMIC DNA]</scope>
    <source>
        <strain evidence="4 5">JCM 17928</strain>
    </source>
</reference>
<dbReference type="Gene3D" id="2.130.10.10">
    <property type="entry name" value="YVTN repeat-like/Quinoprotein amine dehydrogenase"/>
    <property type="match status" value="1"/>
</dbReference>
<dbReference type="Proteomes" id="UP000433945">
    <property type="component" value="Unassembled WGS sequence"/>
</dbReference>
<dbReference type="InterPro" id="IPR026444">
    <property type="entry name" value="Secre_tail"/>
</dbReference>
<accession>A0A6N8HCQ2</accession>
<comment type="caution">
    <text evidence="4">The sequence shown here is derived from an EMBL/GenBank/DDBJ whole genome shotgun (WGS) entry which is preliminary data.</text>
</comment>
<dbReference type="InterPro" id="IPR014755">
    <property type="entry name" value="Cu-Rt/internalin_Ig-like"/>
</dbReference>
<protein>
    <submittedName>
        <fullName evidence="4">T9SS type A sorting domain-containing protein</fullName>
    </submittedName>
</protein>
<dbReference type="SUPFAM" id="SSF50974">
    <property type="entry name" value="Nitrous oxide reductase, N-terminal domain"/>
    <property type="match status" value="1"/>
</dbReference>
<dbReference type="EMBL" id="WOWP01000001">
    <property type="protein sequence ID" value="MUV02238.1"/>
    <property type="molecule type" value="Genomic_DNA"/>
</dbReference>
<dbReference type="InterPro" id="IPR000535">
    <property type="entry name" value="MSP_dom"/>
</dbReference>
<feature type="domain" description="MSP" evidence="3">
    <location>
        <begin position="1238"/>
        <end position="1310"/>
    </location>
</feature>
<dbReference type="OrthoDB" id="9803927at2"/>
<feature type="signal peptide" evidence="2">
    <location>
        <begin position="1"/>
        <end position="24"/>
    </location>
</feature>
<feature type="chain" id="PRO_5027114777" evidence="2">
    <location>
        <begin position="25"/>
        <end position="1310"/>
    </location>
</feature>
<name>A0A6N8HCQ2_9FLAO</name>
<dbReference type="Pfam" id="PF18962">
    <property type="entry name" value="Por_Secre_tail"/>
    <property type="match status" value="1"/>
</dbReference>
<evidence type="ECO:0000256" key="1">
    <source>
        <dbReference type="ARBA" id="ARBA00022729"/>
    </source>
</evidence>
<dbReference type="NCBIfam" id="NF038117">
    <property type="entry name" value="choice_anch_I"/>
    <property type="match status" value="1"/>
</dbReference>
<dbReference type="PANTHER" id="PTHR46928">
    <property type="entry name" value="MESENCHYME-SPECIFIC CELL SURFACE GLYCOPROTEIN"/>
    <property type="match status" value="1"/>
</dbReference>
<dbReference type="Gene3D" id="2.60.40.2030">
    <property type="match status" value="1"/>
</dbReference>
<gene>
    <name evidence="4" type="ORF">GN157_00810</name>
</gene>
<dbReference type="InterPro" id="IPR011045">
    <property type="entry name" value="N2O_reductase_N"/>
</dbReference>
<keyword evidence="1 2" id="KW-0732">Signal</keyword>
<dbReference type="Pfam" id="PF22494">
    <property type="entry name" value="choice_anch_I"/>
    <property type="match status" value="1"/>
</dbReference>
<evidence type="ECO:0000313" key="5">
    <source>
        <dbReference type="Proteomes" id="UP000433945"/>
    </source>
</evidence>
<sequence length="1310" mass="139080">MSKNYFSKLMLLLGFSLISQLSGAQTLIHYWNFNDNASEAAITAPSLSYVTGASITAFAGTESIIDYSGGTGQNFDVQNLNAQNGDVAGSHLRFNDPIGGSLEFALPTTGFEDIMIKFATRRSGSGAGTQNWYYSTDGTTFTLLTTVAPNNGDPALATLDLTAITAANDNANFKLKVEFEQGDGGTGGNNRFDNFTAEGNVVGGGDPIAPVATVTPANNAVNITVATLPTISFNEDVRLADNTAITNTNIDAVVELRLNNESGTAVPFDATFTDNTITITPAVALLNSQQYYVALLANTIEDMSDNAITETQSSTFTTISLQTEFSAGDMAFVAYRMNASGTEDEVALMTFVDIAAGTFITLTDSKYTTNAQPQCTDGVVWTATSCVPAGSVITIQTSALITSTGTVTGGDFGLSSGGDQVIVYAGTAEAPNYITAMSSNQWLTENTSCGGSNSMLPAGLTDGTSAVNLSTAPGNEAGNTANAYYNGTQEGTPAELKAAILNPANWVGAAAGTDAQEWPTWSFPSSPTVQNVTVVNATTIELTFNHELNATSAALITNYTGISGLTTAVANGNMVTLTYATAFEAGMEYSLMVNGIADVNDIVMACEYTYTFTYNTLISFDETFIIVNEDAGTLDLVLNLEGPATASVDLVVKAAPFSTADENDFTFTTQTLNFTGSSDLTQVISIAITDDSIEEQAAEYFVLSLENPVGVEITGDSFATIYIKDNDRMAPVPNHSIELDYIGSFDPSGTNESTCEIVVHDPETQRLFTTSAVAGFLDIVDFSDPTAPSVVSSIDMNSYGGVTSVAVHDGIVAVASPNAEEHLDGSVVFFDTDGTFIAQVTVGALPDNISFTPDGTKVLTANEGQPKSDYSVDPEGSVSVIDISGGVESVSQTNVTTLYFTDYNAQEAELLATGVRKVYAGSTLSQDLEPEYITSSADSQKAWVSLQENNAIAEIDLVNIAVADIWSLGTKDLSIPGNGFDISDNNDEILIANWPIQAYYIPDAVANYNVNGVNYIITANEGDEKEYDNFEERTTIGNSGYNLDATAYPQAEMLKKSFNAGRMRVTNVNGNLDEDTEFEQIYCLGARSFSIFNADTKAIVFDSGDDFEMYTSTDASISALFNSDSEENELKGRSRAKGPEPEGVTVAQIQDRTFAFIGLERIGGVMVYDITDPNDVKFTDYKNSRSLTAYEGDHGPEGITYISEANSPDGKGYVIIANEISGTLSIYEVNAEALGTGDFTLAPKTFVVFPNPVADGTAYFNRAADVEVYDLNGKLIHSAKQALKIDTTNMTSGIYIVKTSEGIVKKLVVK</sequence>
<proteinExistence type="predicted"/>
<dbReference type="InterPro" id="IPR011048">
    <property type="entry name" value="Haem_d1_sf"/>
</dbReference>
<dbReference type="PANTHER" id="PTHR46928:SF1">
    <property type="entry name" value="MESENCHYME-SPECIFIC CELL SURFACE GLYCOPROTEIN"/>
    <property type="match status" value="1"/>
</dbReference>
<dbReference type="NCBIfam" id="TIGR04183">
    <property type="entry name" value="Por_Secre_tail"/>
    <property type="match status" value="1"/>
</dbReference>
<evidence type="ECO:0000256" key="2">
    <source>
        <dbReference type="SAM" id="SignalP"/>
    </source>
</evidence>
<dbReference type="PROSITE" id="PS50202">
    <property type="entry name" value="MSP"/>
    <property type="match status" value="1"/>
</dbReference>
<dbReference type="InterPro" id="IPR015943">
    <property type="entry name" value="WD40/YVTN_repeat-like_dom_sf"/>
</dbReference>
<dbReference type="InterPro" id="IPR055188">
    <property type="entry name" value="Choice_anch_I"/>
</dbReference>
<dbReference type="InterPro" id="IPR032812">
    <property type="entry name" value="SbsA_Ig"/>
</dbReference>
<dbReference type="SUPFAM" id="SSF51004">
    <property type="entry name" value="C-terminal (heme d1) domain of cytochrome cd1-nitrite reductase"/>
    <property type="match status" value="1"/>
</dbReference>
<dbReference type="InterPro" id="IPR038081">
    <property type="entry name" value="CalX-like_sf"/>
</dbReference>
<evidence type="ECO:0000313" key="4">
    <source>
        <dbReference type="EMBL" id="MUV02238.1"/>
    </source>
</evidence>
<evidence type="ECO:0000259" key="3">
    <source>
        <dbReference type="PROSITE" id="PS50202"/>
    </source>
</evidence>
<dbReference type="Pfam" id="PF13205">
    <property type="entry name" value="Big_5"/>
    <property type="match status" value="2"/>
</dbReference>
<dbReference type="InterPro" id="IPR052956">
    <property type="entry name" value="Mesenchyme-surface_protein"/>
</dbReference>
<dbReference type="Gene3D" id="2.60.40.1220">
    <property type="match status" value="1"/>
</dbReference>
<dbReference type="SUPFAM" id="SSF141072">
    <property type="entry name" value="CalX-like"/>
    <property type="match status" value="1"/>
</dbReference>
<organism evidence="4 5">
    <name type="scientific">Flavobacterium rakeshii</name>
    <dbReference type="NCBI Taxonomy" id="1038845"/>
    <lineage>
        <taxon>Bacteria</taxon>
        <taxon>Pseudomonadati</taxon>
        <taxon>Bacteroidota</taxon>
        <taxon>Flavobacteriia</taxon>
        <taxon>Flavobacteriales</taxon>
        <taxon>Flavobacteriaceae</taxon>
        <taxon>Flavobacterium</taxon>
    </lineage>
</organism>
<dbReference type="RefSeq" id="WP_157481241.1">
    <property type="nucleotide sequence ID" value="NZ_WOWP01000001.1"/>
</dbReference>
<keyword evidence="5" id="KW-1185">Reference proteome</keyword>